<keyword evidence="2" id="KW-0614">Plasmid</keyword>
<evidence type="ECO:0000313" key="3">
    <source>
        <dbReference type="Proteomes" id="UP000019443"/>
    </source>
</evidence>
<dbReference type="HOGENOM" id="CLU_171828_0_0_5"/>
<keyword evidence="3" id="KW-1185">Reference proteome</keyword>
<dbReference type="Proteomes" id="UP000019443">
    <property type="component" value="Plasmid pLPU83a"/>
</dbReference>
<dbReference type="AlphaFoldDB" id="W6RLT6"/>
<evidence type="ECO:0000256" key="1">
    <source>
        <dbReference type="SAM" id="Phobius"/>
    </source>
</evidence>
<organism evidence="2 3">
    <name type="scientific">Rhizobium favelukesii</name>
    <dbReference type="NCBI Taxonomy" id="348824"/>
    <lineage>
        <taxon>Bacteria</taxon>
        <taxon>Pseudomonadati</taxon>
        <taxon>Pseudomonadota</taxon>
        <taxon>Alphaproteobacteria</taxon>
        <taxon>Hyphomicrobiales</taxon>
        <taxon>Rhizobiaceae</taxon>
        <taxon>Rhizobium/Agrobacterium group</taxon>
        <taxon>Rhizobium</taxon>
    </lineage>
</organism>
<dbReference type="KEGG" id="rhl:LPU83_pLPU83a_0072"/>
<evidence type="ECO:0000313" key="2">
    <source>
        <dbReference type="EMBL" id="CDM59913.1"/>
    </source>
</evidence>
<keyword evidence="1" id="KW-0812">Transmembrane</keyword>
<dbReference type="eggNOG" id="ENOG502ZNNB">
    <property type="taxonomic scope" value="Bacteria"/>
</dbReference>
<gene>
    <name evidence="2" type="ORF">LPU83_pLPU83a_0072</name>
</gene>
<reference evidence="2" key="1">
    <citation type="submission" date="2013-11" db="EMBL/GenBank/DDBJ databases">
        <title>Draft genome sequence of the broad-host-range Rhizobium sp. LPU83 strain, a member of the low-genetic diversity Oregon-like Rhizobium sp. group.</title>
        <authorList>
            <person name="Wibberg D."/>
            <person name="Puehler A."/>
            <person name="Schlueter A."/>
        </authorList>
    </citation>
    <scope>NUCLEOTIDE SEQUENCE [LARGE SCALE GENOMIC DNA]</scope>
    <source>
        <strain evidence="2">LPU83</strain>
        <plasmid evidence="2">pLPU83a</plasmid>
    </source>
</reference>
<geneLocation type="plasmid" evidence="2 3">
    <name>pLPU83a</name>
</geneLocation>
<dbReference type="PATRIC" id="fig|348824.6.peg.4588"/>
<sequence>MTPEEIMKVVLFFLTVAGSGWAIWWRIEGKVAENRKDIEKVAETLASHKLHVAEQYVSKAGLRETTDQIMEAISGVKAAVDNMTLRVDRIVENQSNSRTQNRS</sequence>
<feature type="transmembrane region" description="Helical" evidence="1">
    <location>
        <begin position="6"/>
        <end position="27"/>
    </location>
</feature>
<proteinExistence type="predicted"/>
<accession>W6RLT6</accession>
<protein>
    <submittedName>
        <fullName evidence="2">Uncharacterized protein</fullName>
    </submittedName>
</protein>
<keyword evidence="1" id="KW-1133">Transmembrane helix</keyword>
<dbReference type="EMBL" id="HG916853">
    <property type="protein sequence ID" value="CDM59913.1"/>
    <property type="molecule type" value="Genomic_DNA"/>
</dbReference>
<keyword evidence="1" id="KW-0472">Membrane</keyword>
<dbReference type="RefSeq" id="WP_024318939.1">
    <property type="nucleotide sequence ID" value="NZ_ATTO01000130.1"/>
</dbReference>
<name>W6RLT6_9HYPH</name>